<sequence length="83" mass="9094">MGERAGGKEEIKQLEDCSISKFNVDGELITIGNEIEVVKIGHAMYLKRMDNIQTMLIGGKSSGRGSWEAKAQVLQGKQKRSGN</sequence>
<name>A0AAV9AK25_ACOGR</name>
<proteinExistence type="predicted"/>
<reference evidence="1" key="1">
    <citation type="journal article" date="2023" name="Nat. Commun.">
        <title>Diploid and tetraploid genomes of Acorus and the evolution of monocots.</title>
        <authorList>
            <person name="Ma L."/>
            <person name="Liu K.W."/>
            <person name="Li Z."/>
            <person name="Hsiao Y.Y."/>
            <person name="Qi Y."/>
            <person name="Fu T."/>
            <person name="Tang G.D."/>
            <person name="Zhang D."/>
            <person name="Sun W.H."/>
            <person name="Liu D.K."/>
            <person name="Li Y."/>
            <person name="Chen G.Z."/>
            <person name="Liu X.D."/>
            <person name="Liao X.Y."/>
            <person name="Jiang Y.T."/>
            <person name="Yu X."/>
            <person name="Hao Y."/>
            <person name="Huang J."/>
            <person name="Zhao X.W."/>
            <person name="Ke S."/>
            <person name="Chen Y.Y."/>
            <person name="Wu W.L."/>
            <person name="Hsu J.L."/>
            <person name="Lin Y.F."/>
            <person name="Huang M.D."/>
            <person name="Li C.Y."/>
            <person name="Huang L."/>
            <person name="Wang Z.W."/>
            <person name="Zhao X."/>
            <person name="Zhong W.Y."/>
            <person name="Peng D.H."/>
            <person name="Ahmad S."/>
            <person name="Lan S."/>
            <person name="Zhang J.S."/>
            <person name="Tsai W.C."/>
            <person name="Van de Peer Y."/>
            <person name="Liu Z.J."/>
        </authorList>
    </citation>
    <scope>NUCLEOTIDE SEQUENCE</scope>
    <source>
        <strain evidence="1">SCP</strain>
    </source>
</reference>
<gene>
    <name evidence="1" type="ORF">QJS04_geneDACA018592</name>
</gene>
<evidence type="ECO:0000313" key="1">
    <source>
        <dbReference type="EMBL" id="KAK1264201.1"/>
    </source>
</evidence>
<dbReference type="AlphaFoldDB" id="A0AAV9AK25"/>
<organism evidence="1 2">
    <name type="scientific">Acorus gramineus</name>
    <name type="common">Dwarf sweet flag</name>
    <dbReference type="NCBI Taxonomy" id="55184"/>
    <lineage>
        <taxon>Eukaryota</taxon>
        <taxon>Viridiplantae</taxon>
        <taxon>Streptophyta</taxon>
        <taxon>Embryophyta</taxon>
        <taxon>Tracheophyta</taxon>
        <taxon>Spermatophyta</taxon>
        <taxon>Magnoliopsida</taxon>
        <taxon>Liliopsida</taxon>
        <taxon>Acoraceae</taxon>
        <taxon>Acorus</taxon>
    </lineage>
</organism>
<reference evidence="1" key="2">
    <citation type="submission" date="2023-06" db="EMBL/GenBank/DDBJ databases">
        <authorList>
            <person name="Ma L."/>
            <person name="Liu K.-W."/>
            <person name="Li Z."/>
            <person name="Hsiao Y.-Y."/>
            <person name="Qi Y."/>
            <person name="Fu T."/>
            <person name="Tang G."/>
            <person name="Zhang D."/>
            <person name="Sun W.-H."/>
            <person name="Liu D.-K."/>
            <person name="Li Y."/>
            <person name="Chen G.-Z."/>
            <person name="Liu X.-D."/>
            <person name="Liao X.-Y."/>
            <person name="Jiang Y.-T."/>
            <person name="Yu X."/>
            <person name="Hao Y."/>
            <person name="Huang J."/>
            <person name="Zhao X.-W."/>
            <person name="Ke S."/>
            <person name="Chen Y.-Y."/>
            <person name="Wu W.-L."/>
            <person name="Hsu J.-L."/>
            <person name="Lin Y.-F."/>
            <person name="Huang M.-D."/>
            <person name="Li C.-Y."/>
            <person name="Huang L."/>
            <person name="Wang Z.-W."/>
            <person name="Zhao X."/>
            <person name="Zhong W.-Y."/>
            <person name="Peng D.-H."/>
            <person name="Ahmad S."/>
            <person name="Lan S."/>
            <person name="Zhang J.-S."/>
            <person name="Tsai W.-C."/>
            <person name="Van De Peer Y."/>
            <person name="Liu Z.-J."/>
        </authorList>
    </citation>
    <scope>NUCLEOTIDE SEQUENCE</scope>
    <source>
        <strain evidence="1">SCP</strain>
        <tissue evidence="1">Leaves</tissue>
    </source>
</reference>
<accession>A0AAV9AK25</accession>
<dbReference type="EMBL" id="JAUJYN010000009">
    <property type="protein sequence ID" value="KAK1264201.1"/>
    <property type="molecule type" value="Genomic_DNA"/>
</dbReference>
<protein>
    <submittedName>
        <fullName evidence="1">Uncharacterized protein</fullName>
    </submittedName>
</protein>
<comment type="caution">
    <text evidence="1">The sequence shown here is derived from an EMBL/GenBank/DDBJ whole genome shotgun (WGS) entry which is preliminary data.</text>
</comment>
<dbReference type="Proteomes" id="UP001179952">
    <property type="component" value="Unassembled WGS sequence"/>
</dbReference>
<evidence type="ECO:0000313" key="2">
    <source>
        <dbReference type="Proteomes" id="UP001179952"/>
    </source>
</evidence>
<keyword evidence="2" id="KW-1185">Reference proteome</keyword>